<gene>
    <name evidence="2" type="ORF">A2Y82_01545</name>
</gene>
<dbReference type="AlphaFoldDB" id="A0A1G1XLW9"/>
<keyword evidence="1" id="KW-0812">Transmembrane</keyword>
<evidence type="ECO:0000313" key="3">
    <source>
        <dbReference type="Proteomes" id="UP000176498"/>
    </source>
</evidence>
<evidence type="ECO:0000313" key="2">
    <source>
        <dbReference type="EMBL" id="OGY41073.1"/>
    </source>
</evidence>
<feature type="transmembrane region" description="Helical" evidence="1">
    <location>
        <begin position="86"/>
        <end position="111"/>
    </location>
</feature>
<organism evidence="2 3">
    <name type="scientific">Candidatus Buchananbacteria bacterium RBG_13_36_9</name>
    <dbReference type="NCBI Taxonomy" id="1797530"/>
    <lineage>
        <taxon>Bacteria</taxon>
        <taxon>Candidatus Buchananiibacteriota</taxon>
    </lineage>
</organism>
<name>A0A1G1XLW9_9BACT</name>
<keyword evidence="1" id="KW-1133">Transmembrane helix</keyword>
<feature type="transmembrane region" description="Helical" evidence="1">
    <location>
        <begin position="16"/>
        <end position="37"/>
    </location>
</feature>
<keyword evidence="1" id="KW-0472">Membrane</keyword>
<evidence type="ECO:0000256" key="1">
    <source>
        <dbReference type="SAM" id="Phobius"/>
    </source>
</evidence>
<accession>A0A1G1XLW9</accession>
<dbReference type="EMBL" id="MHHZ01000022">
    <property type="protein sequence ID" value="OGY41073.1"/>
    <property type="molecule type" value="Genomic_DNA"/>
</dbReference>
<protein>
    <submittedName>
        <fullName evidence="2">Uncharacterized protein</fullName>
    </submittedName>
</protein>
<dbReference type="Proteomes" id="UP000176498">
    <property type="component" value="Unassembled WGS sequence"/>
</dbReference>
<reference evidence="2 3" key="1">
    <citation type="journal article" date="2016" name="Nat. Commun.">
        <title>Thousands of microbial genomes shed light on interconnected biogeochemical processes in an aquifer system.</title>
        <authorList>
            <person name="Anantharaman K."/>
            <person name="Brown C.T."/>
            <person name="Hug L.A."/>
            <person name="Sharon I."/>
            <person name="Castelle C.J."/>
            <person name="Probst A.J."/>
            <person name="Thomas B.C."/>
            <person name="Singh A."/>
            <person name="Wilkins M.J."/>
            <person name="Karaoz U."/>
            <person name="Brodie E.L."/>
            <person name="Williams K.H."/>
            <person name="Hubbard S.S."/>
            <person name="Banfield J.F."/>
        </authorList>
    </citation>
    <scope>NUCLEOTIDE SEQUENCE [LARGE SCALE GENOMIC DNA]</scope>
</reference>
<feature type="transmembrane region" description="Helical" evidence="1">
    <location>
        <begin position="117"/>
        <end position="135"/>
    </location>
</feature>
<comment type="caution">
    <text evidence="2">The sequence shown here is derived from an EMBL/GenBank/DDBJ whole genome shotgun (WGS) entry which is preliminary data.</text>
</comment>
<feature type="transmembrane region" description="Helical" evidence="1">
    <location>
        <begin position="49"/>
        <end position="66"/>
    </location>
</feature>
<proteinExistence type="predicted"/>
<sequence>MKLRNKYNLKYMNKTIIYLLLVSYFVISVAGLALTYFSYPFNFNYTEKLFFYATFAGLLGSTVYMTRGFYQNIVDPNKNFDANTWIWWYLCRPILGLVIGAASFFIAYLALDLEQTFKNQMAILLFGFIAGFNFHEFMEKRIEKKTSITE</sequence>